<reference evidence="6 7" key="1">
    <citation type="journal article" date="2011" name="J. Gen. Appl. Microbiol.">
        <title>Draft genome sequencing of the enigmatic basidiomycete Mixia osmundae.</title>
        <authorList>
            <person name="Nishida H."/>
            <person name="Nagatsuka Y."/>
            <person name="Sugiyama J."/>
        </authorList>
    </citation>
    <scope>NUCLEOTIDE SEQUENCE [LARGE SCALE GENOMIC DNA]</scope>
    <source>
        <strain evidence="7">CBS 9802 / IAM 14324 / JCM 22182 / KY 12970</strain>
    </source>
</reference>
<feature type="region of interest" description="Disordered" evidence="4">
    <location>
        <begin position="1"/>
        <end position="165"/>
    </location>
</feature>
<keyword evidence="7" id="KW-1185">Reference proteome</keyword>
<dbReference type="InterPro" id="IPR047206">
    <property type="entry name" value="bHLHzip_scCBP1-like"/>
</dbReference>
<dbReference type="GO" id="GO:0003700">
    <property type="term" value="F:DNA-binding transcription factor activity"/>
    <property type="evidence" value="ECO:0007669"/>
    <property type="project" value="InterPro"/>
</dbReference>
<name>G7E7T0_MIXOS</name>
<evidence type="ECO:0000256" key="4">
    <source>
        <dbReference type="SAM" id="MobiDB-lite"/>
    </source>
</evidence>
<feature type="compositionally biased region" description="Basic and acidic residues" evidence="4">
    <location>
        <begin position="115"/>
        <end position="127"/>
    </location>
</feature>
<feature type="compositionally biased region" description="Basic and acidic residues" evidence="4">
    <location>
        <begin position="140"/>
        <end position="164"/>
    </location>
</feature>
<dbReference type="InterPro" id="IPR011598">
    <property type="entry name" value="bHLH_dom"/>
</dbReference>
<dbReference type="SUPFAM" id="SSF47459">
    <property type="entry name" value="HLH, helix-loop-helix DNA-binding domain"/>
    <property type="match status" value="1"/>
</dbReference>
<comment type="caution">
    <text evidence="6">The sequence shown here is derived from an EMBL/GenBank/DDBJ whole genome shotgun (WGS) entry which is preliminary data.</text>
</comment>
<dbReference type="AlphaFoldDB" id="G7E7T0"/>
<feature type="domain" description="BHLH" evidence="5">
    <location>
        <begin position="154"/>
        <end position="205"/>
    </location>
</feature>
<dbReference type="eggNOG" id="KOG1318">
    <property type="taxonomic scope" value="Eukaryota"/>
</dbReference>
<evidence type="ECO:0000256" key="1">
    <source>
        <dbReference type="ARBA" id="ARBA00023125"/>
    </source>
</evidence>
<dbReference type="GO" id="GO:0046983">
    <property type="term" value="F:protein dimerization activity"/>
    <property type="evidence" value="ECO:0007669"/>
    <property type="project" value="InterPro"/>
</dbReference>
<evidence type="ECO:0000259" key="5">
    <source>
        <dbReference type="PROSITE" id="PS50888"/>
    </source>
</evidence>
<accession>G7E7T0</accession>
<sequence length="262" mass="28493">MAHPSPAASMSTRSIQESQIDPNIGNTPRSQAALRGTPKAEPTNEEVTRRAPSSTQTYPVQPSYDGTPPVRSPASAPHASGSAEYGNYPVSAPGEGYGHHALVSSPAPARFTPGRRLEEEGKQDVRVASDGSTPAKRPRMSRDDSVGERDNDRVRKDNHKEVERKRRLGINLGIEELGKIIPGENKNKGDILIAASGYIKELKEAEASNIEKWTLEKLMTDQHIQELQAQVESSKKMLAEAKNTLVAKDAEIASLRRSPSKS</sequence>
<evidence type="ECO:0000313" key="7">
    <source>
        <dbReference type="Proteomes" id="UP000009131"/>
    </source>
</evidence>
<gene>
    <name evidence="6" type="primary">Mo05578</name>
    <name evidence="6" type="ORF">E5Q_05578</name>
</gene>
<feature type="compositionally biased region" description="Polar residues" evidence="4">
    <location>
        <begin position="8"/>
        <end position="30"/>
    </location>
</feature>
<dbReference type="FunCoup" id="G7E7T0">
    <property type="interactions" value="158"/>
</dbReference>
<dbReference type="PANTHER" id="PTHR47787">
    <property type="entry name" value="CENTROMERE-BINDING PROTEIN 1"/>
    <property type="match status" value="1"/>
</dbReference>
<dbReference type="STRING" id="764103.G7E7T0"/>
<dbReference type="EMBL" id="BABT02000165">
    <property type="protein sequence ID" value="GAA98890.1"/>
    <property type="molecule type" value="Genomic_DNA"/>
</dbReference>
<dbReference type="GO" id="GO:0003677">
    <property type="term" value="F:DNA binding"/>
    <property type="evidence" value="ECO:0007669"/>
    <property type="project" value="UniProtKB-KW"/>
</dbReference>
<dbReference type="SMART" id="SM00353">
    <property type="entry name" value="HLH"/>
    <property type="match status" value="1"/>
</dbReference>
<dbReference type="InParanoid" id="G7E7T0"/>
<feature type="compositionally biased region" description="Low complexity" evidence="4">
    <location>
        <begin position="72"/>
        <end position="83"/>
    </location>
</feature>
<evidence type="ECO:0000313" key="6">
    <source>
        <dbReference type="EMBL" id="GAA98890.1"/>
    </source>
</evidence>
<dbReference type="Proteomes" id="UP000009131">
    <property type="component" value="Unassembled WGS sequence"/>
</dbReference>
<keyword evidence="1" id="KW-0238">DNA-binding</keyword>
<proteinExistence type="predicted"/>
<dbReference type="GO" id="GO:0005634">
    <property type="term" value="C:nucleus"/>
    <property type="evidence" value="ECO:0007669"/>
    <property type="project" value="TreeGrafter"/>
</dbReference>
<dbReference type="Pfam" id="PF00010">
    <property type="entry name" value="HLH"/>
    <property type="match status" value="1"/>
</dbReference>
<evidence type="ECO:0000256" key="2">
    <source>
        <dbReference type="ARBA" id="ARBA00023242"/>
    </source>
</evidence>
<dbReference type="HOGENOM" id="CLU_1062043_0_0_1"/>
<keyword evidence="3" id="KW-0175">Coiled coil</keyword>
<keyword evidence="2" id="KW-0539">Nucleus</keyword>
<feature type="compositionally biased region" description="Polar residues" evidence="4">
    <location>
        <begin position="51"/>
        <end position="60"/>
    </location>
</feature>
<dbReference type="Gene3D" id="4.10.280.10">
    <property type="entry name" value="Helix-loop-helix DNA-binding domain"/>
    <property type="match status" value="1"/>
</dbReference>
<reference evidence="6 7" key="2">
    <citation type="journal article" date="2012" name="Open Biol.">
        <title>Characteristics of nucleosomes and linker DNA regions on the genome of the basidiomycete Mixia osmundae revealed by mono- and dinucleosome mapping.</title>
        <authorList>
            <person name="Nishida H."/>
            <person name="Kondo S."/>
            <person name="Matsumoto T."/>
            <person name="Suzuki Y."/>
            <person name="Yoshikawa H."/>
            <person name="Taylor T.D."/>
            <person name="Sugiyama J."/>
        </authorList>
    </citation>
    <scope>NUCLEOTIDE SEQUENCE [LARGE SCALE GENOMIC DNA]</scope>
    <source>
        <strain evidence="7">CBS 9802 / IAM 14324 / JCM 22182 / KY 12970</strain>
    </source>
</reference>
<dbReference type="PANTHER" id="PTHR47787:SF1">
    <property type="entry name" value="CENTROMERE-BINDING PROTEIN 1"/>
    <property type="match status" value="1"/>
</dbReference>
<protein>
    <recommendedName>
        <fullName evidence="5">BHLH domain-containing protein</fullName>
    </recommendedName>
</protein>
<evidence type="ECO:0000256" key="3">
    <source>
        <dbReference type="SAM" id="Coils"/>
    </source>
</evidence>
<dbReference type="InterPro" id="IPR036638">
    <property type="entry name" value="HLH_DNA-bd_sf"/>
</dbReference>
<feature type="coiled-coil region" evidence="3">
    <location>
        <begin position="224"/>
        <end position="258"/>
    </location>
</feature>
<organism evidence="6 7">
    <name type="scientific">Mixia osmundae (strain CBS 9802 / IAM 14324 / JCM 22182 / KY 12970)</name>
    <dbReference type="NCBI Taxonomy" id="764103"/>
    <lineage>
        <taxon>Eukaryota</taxon>
        <taxon>Fungi</taxon>
        <taxon>Dikarya</taxon>
        <taxon>Basidiomycota</taxon>
        <taxon>Pucciniomycotina</taxon>
        <taxon>Mixiomycetes</taxon>
        <taxon>Mixiales</taxon>
        <taxon>Mixiaceae</taxon>
        <taxon>Mixia</taxon>
    </lineage>
</organism>
<dbReference type="OrthoDB" id="71302at2759"/>
<dbReference type="PROSITE" id="PS50888">
    <property type="entry name" value="BHLH"/>
    <property type="match status" value="1"/>
</dbReference>
<dbReference type="CDD" id="cd11398">
    <property type="entry name" value="bHLHzip_scCBP1"/>
    <property type="match status" value="1"/>
</dbReference>